<evidence type="ECO:0000256" key="3">
    <source>
        <dbReference type="ARBA" id="ARBA00022475"/>
    </source>
</evidence>
<protein>
    <submittedName>
        <fullName evidence="12">ABC transporter permease</fullName>
    </submittedName>
</protein>
<sequence length="562" mass="63704">MKDCIKKNKLLLIVTIIFSVISSITMVGVSLLLQSTIDKVMNGDMEGFKKILLFTLIYCAFMGLLYFIYDILSKMFIRNVTKELRSKIFFGIINHNYKDFNSKNTADYISALTNDIKLVEENYITSLLLVLQFSVAFLATIGILLYLSPLVTGCLFLSMLLIFIVPSIFGKKLESKQMNLSNKLTSFTTVIKDMLSGYDIIKSYNLKKDAFKEFEEENIDLAKTKFEADKLLVINETLSQLLGMGTQFVAVFLSAYLVLKGNITMGTLIAIVQLSGSFIQPVIMIMSYVPKITSMTSVIKRLDDISNYKDSTFIGTENPSFENAIEVSNVKFAYEDNKHILDGIDLTINKNKKYALVGPSGCGKSTLAKLILGYYADYSGEIKYDNKEIRSVDIEKINKMISIIHQNVYMFDKNIKDNICLYKDFSNDNINKILKLSGSDKFINELEEGLDYLVGENGNNLSGGQRQRIAIARALIQQTPILILDEGTSAIDMQTGYDIENKLLNLDDLTLITITHKMSEELLSLYDEIIFMEDGKIIEKGRFDDLIKKEEKFYDFYKLETA</sequence>
<dbReference type="InterPro" id="IPR036640">
    <property type="entry name" value="ABC1_TM_sf"/>
</dbReference>
<evidence type="ECO:0000256" key="1">
    <source>
        <dbReference type="ARBA" id="ARBA00004651"/>
    </source>
</evidence>
<evidence type="ECO:0000256" key="8">
    <source>
        <dbReference type="ARBA" id="ARBA00023136"/>
    </source>
</evidence>
<dbReference type="Proteomes" id="UP000031189">
    <property type="component" value="Unassembled WGS sequence"/>
</dbReference>
<keyword evidence="3" id="KW-1003">Cell membrane</keyword>
<dbReference type="Pfam" id="PF00005">
    <property type="entry name" value="ABC_tran"/>
    <property type="match status" value="1"/>
</dbReference>
<evidence type="ECO:0000256" key="5">
    <source>
        <dbReference type="ARBA" id="ARBA00022741"/>
    </source>
</evidence>
<dbReference type="FunFam" id="3.40.50.300:FF:000854">
    <property type="entry name" value="Multidrug ABC transporter ATP-binding protein"/>
    <property type="match status" value="1"/>
</dbReference>
<dbReference type="InterPro" id="IPR039421">
    <property type="entry name" value="Type_1_exporter"/>
</dbReference>
<keyword evidence="2" id="KW-0813">Transport</keyword>
<dbReference type="GO" id="GO:0015421">
    <property type="term" value="F:ABC-type oligopeptide transporter activity"/>
    <property type="evidence" value="ECO:0007669"/>
    <property type="project" value="TreeGrafter"/>
</dbReference>
<comment type="caution">
    <text evidence="12">The sequence shown here is derived from an EMBL/GenBank/DDBJ whole genome shotgun (WGS) entry which is preliminary data.</text>
</comment>
<keyword evidence="4 9" id="KW-0812">Transmembrane</keyword>
<evidence type="ECO:0000259" key="10">
    <source>
        <dbReference type="PROSITE" id="PS50893"/>
    </source>
</evidence>
<dbReference type="PROSITE" id="PS00211">
    <property type="entry name" value="ABC_TRANSPORTER_1"/>
    <property type="match status" value="1"/>
</dbReference>
<feature type="transmembrane region" description="Helical" evidence="9">
    <location>
        <begin position="12"/>
        <end position="31"/>
    </location>
</feature>
<accession>A0A0B3W0Y9</accession>
<evidence type="ECO:0000256" key="6">
    <source>
        <dbReference type="ARBA" id="ARBA00022840"/>
    </source>
</evidence>
<dbReference type="SUPFAM" id="SSF52540">
    <property type="entry name" value="P-loop containing nucleoside triphosphate hydrolases"/>
    <property type="match status" value="1"/>
</dbReference>
<evidence type="ECO:0000256" key="4">
    <source>
        <dbReference type="ARBA" id="ARBA00022692"/>
    </source>
</evidence>
<feature type="transmembrane region" description="Helical" evidence="9">
    <location>
        <begin position="123"/>
        <end position="144"/>
    </location>
</feature>
<dbReference type="InterPro" id="IPR003439">
    <property type="entry name" value="ABC_transporter-like_ATP-bd"/>
</dbReference>
<dbReference type="SUPFAM" id="SSF90123">
    <property type="entry name" value="ABC transporter transmembrane region"/>
    <property type="match status" value="1"/>
</dbReference>
<dbReference type="PROSITE" id="PS50893">
    <property type="entry name" value="ABC_TRANSPORTER_2"/>
    <property type="match status" value="1"/>
</dbReference>
<comment type="subcellular location">
    <subcellularLocation>
        <location evidence="1">Cell membrane</location>
        <topology evidence="1">Multi-pass membrane protein</topology>
    </subcellularLocation>
</comment>
<evidence type="ECO:0000256" key="9">
    <source>
        <dbReference type="SAM" id="Phobius"/>
    </source>
</evidence>
<name>A0A0B3W0Y9_9FIRM</name>
<feature type="domain" description="ABC transmembrane type-1" evidence="11">
    <location>
        <begin position="13"/>
        <end position="294"/>
    </location>
</feature>
<dbReference type="InterPro" id="IPR011527">
    <property type="entry name" value="ABC1_TM_dom"/>
</dbReference>
<organism evidence="12 13">
    <name type="scientific">Terrisporobacter othiniensis</name>
    <dbReference type="NCBI Taxonomy" id="1577792"/>
    <lineage>
        <taxon>Bacteria</taxon>
        <taxon>Bacillati</taxon>
        <taxon>Bacillota</taxon>
        <taxon>Clostridia</taxon>
        <taxon>Peptostreptococcales</taxon>
        <taxon>Peptostreptococcaceae</taxon>
        <taxon>Terrisporobacter</taxon>
    </lineage>
</organism>
<dbReference type="InterPro" id="IPR027417">
    <property type="entry name" value="P-loop_NTPase"/>
</dbReference>
<dbReference type="STRING" id="1577792.QX51_16720"/>
<dbReference type="PANTHER" id="PTHR43394">
    <property type="entry name" value="ATP-DEPENDENT PERMEASE MDL1, MITOCHONDRIAL"/>
    <property type="match status" value="1"/>
</dbReference>
<dbReference type="GO" id="GO:0016887">
    <property type="term" value="F:ATP hydrolysis activity"/>
    <property type="evidence" value="ECO:0007669"/>
    <property type="project" value="InterPro"/>
</dbReference>
<dbReference type="OrthoDB" id="95687at2"/>
<dbReference type="Pfam" id="PF00664">
    <property type="entry name" value="ABC_membrane"/>
    <property type="match status" value="1"/>
</dbReference>
<dbReference type="PROSITE" id="PS50929">
    <property type="entry name" value="ABC_TM1F"/>
    <property type="match status" value="1"/>
</dbReference>
<evidence type="ECO:0000256" key="2">
    <source>
        <dbReference type="ARBA" id="ARBA00022448"/>
    </source>
</evidence>
<dbReference type="PANTHER" id="PTHR43394:SF1">
    <property type="entry name" value="ATP-BINDING CASSETTE SUB-FAMILY B MEMBER 10, MITOCHONDRIAL"/>
    <property type="match status" value="1"/>
</dbReference>
<dbReference type="GO" id="GO:0005524">
    <property type="term" value="F:ATP binding"/>
    <property type="evidence" value="ECO:0007669"/>
    <property type="project" value="UniProtKB-KW"/>
</dbReference>
<feature type="transmembrane region" description="Helical" evidence="9">
    <location>
        <begin position="150"/>
        <end position="169"/>
    </location>
</feature>
<dbReference type="EMBL" id="JWHR01000133">
    <property type="protein sequence ID" value="KHS55957.1"/>
    <property type="molecule type" value="Genomic_DNA"/>
</dbReference>
<dbReference type="InterPro" id="IPR017871">
    <property type="entry name" value="ABC_transporter-like_CS"/>
</dbReference>
<evidence type="ECO:0000259" key="11">
    <source>
        <dbReference type="PROSITE" id="PS50929"/>
    </source>
</evidence>
<keyword evidence="5" id="KW-0547">Nucleotide-binding</keyword>
<feature type="domain" description="ABC transporter" evidence="10">
    <location>
        <begin position="325"/>
        <end position="559"/>
    </location>
</feature>
<keyword evidence="13" id="KW-1185">Reference proteome</keyword>
<dbReference type="RefSeq" id="WP_039681035.1">
    <property type="nucleotide sequence ID" value="NZ_JAWGXO010000015.1"/>
</dbReference>
<dbReference type="InterPro" id="IPR003593">
    <property type="entry name" value="AAA+_ATPase"/>
</dbReference>
<dbReference type="Gene3D" id="3.40.50.300">
    <property type="entry name" value="P-loop containing nucleotide triphosphate hydrolases"/>
    <property type="match status" value="1"/>
</dbReference>
<feature type="transmembrane region" description="Helical" evidence="9">
    <location>
        <begin position="265"/>
        <end position="289"/>
    </location>
</feature>
<dbReference type="GO" id="GO:0005886">
    <property type="term" value="C:plasma membrane"/>
    <property type="evidence" value="ECO:0007669"/>
    <property type="project" value="UniProtKB-SubCell"/>
</dbReference>
<feature type="transmembrane region" description="Helical" evidence="9">
    <location>
        <begin position="51"/>
        <end position="69"/>
    </location>
</feature>
<proteinExistence type="predicted"/>
<evidence type="ECO:0000313" key="13">
    <source>
        <dbReference type="Proteomes" id="UP000031189"/>
    </source>
</evidence>
<evidence type="ECO:0000256" key="7">
    <source>
        <dbReference type="ARBA" id="ARBA00022989"/>
    </source>
</evidence>
<keyword evidence="8 9" id="KW-0472">Membrane</keyword>
<feature type="transmembrane region" description="Helical" evidence="9">
    <location>
        <begin position="241"/>
        <end position="259"/>
    </location>
</feature>
<dbReference type="Gene3D" id="1.20.1560.10">
    <property type="entry name" value="ABC transporter type 1, transmembrane domain"/>
    <property type="match status" value="1"/>
</dbReference>
<dbReference type="AlphaFoldDB" id="A0A0B3W0Y9"/>
<keyword evidence="7 9" id="KW-1133">Transmembrane helix</keyword>
<dbReference type="CDD" id="cd07346">
    <property type="entry name" value="ABC_6TM_exporters"/>
    <property type="match status" value="1"/>
</dbReference>
<evidence type="ECO:0000313" key="12">
    <source>
        <dbReference type="EMBL" id="KHS55957.1"/>
    </source>
</evidence>
<keyword evidence="6" id="KW-0067">ATP-binding</keyword>
<reference evidence="12 13" key="1">
    <citation type="submission" date="2014-12" db="EMBL/GenBank/DDBJ databases">
        <title>Draft genome sequence of Terrisporobacter sp. 08-306576, isolated from the blood culture of a bacteremia patient.</title>
        <authorList>
            <person name="Lund L.C."/>
            <person name="Sydenham T.V."/>
            <person name="Hogh S.V."/>
            <person name="Skov M.N."/>
            <person name="Kemp M."/>
            <person name="Justesen U.S."/>
        </authorList>
    </citation>
    <scope>NUCLEOTIDE SEQUENCE [LARGE SCALE GENOMIC DNA]</scope>
    <source>
        <strain evidence="12 13">08-306576</strain>
    </source>
</reference>
<dbReference type="SMART" id="SM00382">
    <property type="entry name" value="AAA"/>
    <property type="match status" value="1"/>
</dbReference>
<gene>
    <name evidence="12" type="ORF">QX51_16720</name>
</gene>